<evidence type="ECO:0000256" key="3">
    <source>
        <dbReference type="ARBA" id="ARBA00022833"/>
    </source>
</evidence>
<dbReference type="Proteomes" id="UP000479000">
    <property type="component" value="Unassembled WGS sequence"/>
</dbReference>
<evidence type="ECO:0000256" key="2">
    <source>
        <dbReference type="ARBA" id="ARBA00022771"/>
    </source>
</evidence>
<feature type="domain" description="THAP-type" evidence="5">
    <location>
        <begin position="4"/>
        <end position="39"/>
    </location>
</feature>
<reference evidence="6 7" key="1">
    <citation type="submission" date="2020-02" db="EMBL/GenBank/DDBJ databases">
        <authorList>
            <person name="Ferguson B K."/>
        </authorList>
    </citation>
    <scope>NUCLEOTIDE SEQUENCE [LARGE SCALE GENOMIC DNA]</scope>
</reference>
<dbReference type="SUPFAM" id="SSF57716">
    <property type="entry name" value="Glucocorticoid receptor-like (DNA-binding domain)"/>
    <property type="match status" value="1"/>
</dbReference>
<name>A0A6H5G592_9HEMI</name>
<keyword evidence="4" id="KW-0238">DNA-binding</keyword>
<dbReference type="InterPro" id="IPR006612">
    <property type="entry name" value="THAP_Znf"/>
</dbReference>
<keyword evidence="2" id="KW-0863">Zinc-finger</keyword>
<dbReference type="GO" id="GO:0008270">
    <property type="term" value="F:zinc ion binding"/>
    <property type="evidence" value="ECO:0007669"/>
    <property type="project" value="UniProtKB-KW"/>
</dbReference>
<sequence>MSQCFAYGCNHREMHETCQFFRFPKDPKTFKRWRDMSSTPYSPPAPSFASTHATLHLIRFWKFMSSNNSLEFLTSSRRVYSLNGRGLCCVIETVFVNVLTELWMHPYRDFLLKRRNRNFMIQ</sequence>
<evidence type="ECO:0000256" key="4">
    <source>
        <dbReference type="ARBA" id="ARBA00023125"/>
    </source>
</evidence>
<keyword evidence="3" id="KW-0862">Zinc</keyword>
<dbReference type="OrthoDB" id="6754832at2759"/>
<keyword evidence="1" id="KW-0479">Metal-binding</keyword>
<dbReference type="AlphaFoldDB" id="A0A6H5G592"/>
<proteinExistence type="predicted"/>
<accession>A0A6H5G592</accession>
<organism evidence="6 7">
    <name type="scientific">Nesidiocoris tenuis</name>
    <dbReference type="NCBI Taxonomy" id="355587"/>
    <lineage>
        <taxon>Eukaryota</taxon>
        <taxon>Metazoa</taxon>
        <taxon>Ecdysozoa</taxon>
        <taxon>Arthropoda</taxon>
        <taxon>Hexapoda</taxon>
        <taxon>Insecta</taxon>
        <taxon>Pterygota</taxon>
        <taxon>Neoptera</taxon>
        <taxon>Paraneoptera</taxon>
        <taxon>Hemiptera</taxon>
        <taxon>Heteroptera</taxon>
        <taxon>Panheteroptera</taxon>
        <taxon>Cimicomorpha</taxon>
        <taxon>Miridae</taxon>
        <taxon>Dicyphina</taxon>
        <taxon>Nesidiocoris</taxon>
    </lineage>
</organism>
<evidence type="ECO:0000313" key="6">
    <source>
        <dbReference type="EMBL" id="CAA9997977.1"/>
    </source>
</evidence>
<evidence type="ECO:0000259" key="5">
    <source>
        <dbReference type="Pfam" id="PF05485"/>
    </source>
</evidence>
<keyword evidence="7" id="KW-1185">Reference proteome</keyword>
<gene>
    <name evidence="6" type="ORF">NTEN_LOCUS4271</name>
</gene>
<evidence type="ECO:0000313" key="7">
    <source>
        <dbReference type="Proteomes" id="UP000479000"/>
    </source>
</evidence>
<protein>
    <recommendedName>
        <fullName evidence="5">THAP-type domain-containing protein</fullName>
    </recommendedName>
</protein>
<dbReference type="EMBL" id="CADCXU010006416">
    <property type="protein sequence ID" value="CAA9997977.1"/>
    <property type="molecule type" value="Genomic_DNA"/>
</dbReference>
<dbReference type="Pfam" id="PF05485">
    <property type="entry name" value="THAP"/>
    <property type="match status" value="1"/>
</dbReference>
<dbReference type="GO" id="GO:0003677">
    <property type="term" value="F:DNA binding"/>
    <property type="evidence" value="ECO:0007669"/>
    <property type="project" value="UniProtKB-KW"/>
</dbReference>
<evidence type="ECO:0000256" key="1">
    <source>
        <dbReference type="ARBA" id="ARBA00022723"/>
    </source>
</evidence>